<dbReference type="EMBL" id="CAJNJQ010000778">
    <property type="protein sequence ID" value="CAE7099729.1"/>
    <property type="molecule type" value="Genomic_DNA"/>
</dbReference>
<dbReference type="Proteomes" id="UP000663827">
    <property type="component" value="Unassembled WGS sequence"/>
</dbReference>
<protein>
    <submittedName>
        <fullName evidence="1">Uncharacterized protein</fullName>
    </submittedName>
</protein>
<evidence type="ECO:0000313" key="1">
    <source>
        <dbReference type="EMBL" id="CAE7099729.1"/>
    </source>
</evidence>
<gene>
    <name evidence="1" type="ORF">RDB_LOCUS39506</name>
</gene>
<comment type="caution">
    <text evidence="1">The sequence shown here is derived from an EMBL/GenBank/DDBJ whole genome shotgun (WGS) entry which is preliminary data.</text>
</comment>
<proteinExistence type="predicted"/>
<name>A0A8H3DTC1_9AGAM</name>
<sequence>MWDFSRRSPEVSRNLPSPPRERQAVVLRFAPPCYLAHSASYKPYSRLPLRLRLRIRSSRPCRRAMSINLTPTLPNHDSFLTTGRYIPTLHGLADYLVSHCKVDGYINLSRANGTGITDTITFLYEQGQCWATGHFVGNGEWDGERRTRTLFKRRERTAVDYISSLLKEIANEGHLFVAVNCKTYIEPRPMDELGNPLSCLRRVGACTEKRAAFIGEARVLRSMGARVPPGVQEGDLAIVQLDPASLLKWRGAEESELCW</sequence>
<accession>A0A8H3DTC1</accession>
<organism evidence="1 2">
    <name type="scientific">Rhizoctonia solani</name>
    <dbReference type="NCBI Taxonomy" id="456999"/>
    <lineage>
        <taxon>Eukaryota</taxon>
        <taxon>Fungi</taxon>
        <taxon>Dikarya</taxon>
        <taxon>Basidiomycota</taxon>
        <taxon>Agaricomycotina</taxon>
        <taxon>Agaricomycetes</taxon>
        <taxon>Cantharellales</taxon>
        <taxon>Ceratobasidiaceae</taxon>
        <taxon>Rhizoctonia</taxon>
    </lineage>
</organism>
<dbReference type="AlphaFoldDB" id="A0A8H3DTC1"/>
<evidence type="ECO:0000313" key="2">
    <source>
        <dbReference type="Proteomes" id="UP000663827"/>
    </source>
</evidence>
<reference evidence="1" key="1">
    <citation type="submission" date="2021-01" db="EMBL/GenBank/DDBJ databases">
        <authorList>
            <person name="Kaushik A."/>
        </authorList>
    </citation>
    <scope>NUCLEOTIDE SEQUENCE</scope>
    <source>
        <strain evidence="1">AG5</strain>
    </source>
</reference>